<sequence length="241" mass="28552">MRYRIGICDDEISTCSEIETCIQQRFRNKSDSVEVFVWNSAESFINDVPEKTDLDILFLDIELPEKNGVDVGYYIRESMMNVGMHIIYISSKTSYALDLFDIHPYNFFVKPLSCEKICSEIEKLLQLDRQDKRFFTYIYNKSQYKVLYGNIIYLKSDKHQINIICSDSEKRYVGKLKQELNRLPVYFVMVNQSIVVNIRHIKEFLLNEIVMDNGDYIAISKNYRKSFNMQILDLQMEQDNI</sequence>
<dbReference type="SMART" id="SM00850">
    <property type="entry name" value="LytTR"/>
    <property type="match status" value="1"/>
</dbReference>
<evidence type="ECO:0000259" key="4">
    <source>
        <dbReference type="PROSITE" id="PS50110"/>
    </source>
</evidence>
<organism evidence="6 7">
    <name type="scientific">Lachnospira eligens</name>
    <dbReference type="NCBI Taxonomy" id="39485"/>
    <lineage>
        <taxon>Bacteria</taxon>
        <taxon>Bacillati</taxon>
        <taxon>Bacillota</taxon>
        <taxon>Clostridia</taxon>
        <taxon>Lachnospirales</taxon>
        <taxon>Lachnospiraceae</taxon>
        <taxon>Lachnospira</taxon>
    </lineage>
</organism>
<evidence type="ECO:0000256" key="1">
    <source>
        <dbReference type="ARBA" id="ARBA00018672"/>
    </source>
</evidence>
<evidence type="ECO:0000256" key="3">
    <source>
        <dbReference type="PROSITE-ProRule" id="PRU00169"/>
    </source>
</evidence>
<keyword evidence="3" id="KW-0597">Phosphoprotein</keyword>
<comment type="function">
    <text evidence="2">May play the central regulatory role in sporulation. It may be an element of the effector pathway responsible for the activation of sporulation genes in response to nutritional stress. Spo0A may act in concert with spo0H (a sigma factor) to control the expression of some genes that are critical to the sporulation process.</text>
</comment>
<dbReference type="OrthoDB" id="9802383at2"/>
<dbReference type="AlphaFoldDB" id="A0A174YVP4"/>
<evidence type="ECO:0000313" key="7">
    <source>
        <dbReference type="Proteomes" id="UP000095621"/>
    </source>
</evidence>
<dbReference type="PANTHER" id="PTHR37299">
    <property type="entry name" value="TRANSCRIPTIONAL REGULATOR-RELATED"/>
    <property type="match status" value="1"/>
</dbReference>
<name>A0A174YVP4_9FIRM</name>
<dbReference type="SMART" id="SM00448">
    <property type="entry name" value="REC"/>
    <property type="match status" value="1"/>
</dbReference>
<dbReference type="PROSITE" id="PS50930">
    <property type="entry name" value="HTH_LYTTR"/>
    <property type="match status" value="1"/>
</dbReference>
<dbReference type="Gene3D" id="3.40.50.2300">
    <property type="match status" value="1"/>
</dbReference>
<dbReference type="Gene3D" id="2.40.50.1020">
    <property type="entry name" value="LytTr DNA-binding domain"/>
    <property type="match status" value="1"/>
</dbReference>
<dbReference type="EMBL" id="CZBU01000008">
    <property type="protein sequence ID" value="CUQ79225.1"/>
    <property type="molecule type" value="Genomic_DNA"/>
</dbReference>
<dbReference type="RefSeq" id="WP_012738906.1">
    <property type="nucleotide sequence ID" value="NZ_CP085938.1"/>
</dbReference>
<dbReference type="InterPro" id="IPR001789">
    <property type="entry name" value="Sig_transdc_resp-reg_receiver"/>
</dbReference>
<dbReference type="OMA" id="NCINEEP"/>
<reference evidence="6 7" key="1">
    <citation type="submission" date="2015-09" db="EMBL/GenBank/DDBJ databases">
        <authorList>
            <consortium name="Pathogen Informatics"/>
        </authorList>
    </citation>
    <scope>NUCLEOTIDE SEQUENCE [LARGE SCALE GENOMIC DNA]</scope>
    <source>
        <strain evidence="6 7">2789STDY5834875</strain>
    </source>
</reference>
<dbReference type="InterPro" id="IPR007492">
    <property type="entry name" value="LytTR_DNA-bd_dom"/>
</dbReference>
<feature type="modified residue" description="4-aspartylphosphate" evidence="3">
    <location>
        <position position="60"/>
    </location>
</feature>
<dbReference type="InterPro" id="IPR046947">
    <property type="entry name" value="LytR-like"/>
</dbReference>
<proteinExistence type="predicted"/>
<feature type="domain" description="HTH LytTR-type" evidence="5">
    <location>
        <begin position="135"/>
        <end position="233"/>
    </location>
</feature>
<dbReference type="PROSITE" id="PS50110">
    <property type="entry name" value="RESPONSE_REGULATORY"/>
    <property type="match status" value="1"/>
</dbReference>
<evidence type="ECO:0000256" key="2">
    <source>
        <dbReference type="ARBA" id="ARBA00024867"/>
    </source>
</evidence>
<accession>A0A174YVP4</accession>
<gene>
    <name evidence="6" type="primary">lytR_7</name>
    <name evidence="6" type="ORF">ERS852490_02889</name>
</gene>
<evidence type="ECO:0000259" key="5">
    <source>
        <dbReference type="PROSITE" id="PS50930"/>
    </source>
</evidence>
<dbReference type="InterPro" id="IPR011006">
    <property type="entry name" value="CheY-like_superfamily"/>
</dbReference>
<dbReference type="Pfam" id="PF00072">
    <property type="entry name" value="Response_reg"/>
    <property type="match status" value="1"/>
</dbReference>
<dbReference type="GO" id="GO:0003677">
    <property type="term" value="F:DNA binding"/>
    <property type="evidence" value="ECO:0007669"/>
    <property type="project" value="InterPro"/>
</dbReference>
<dbReference type="PANTHER" id="PTHR37299:SF1">
    <property type="entry name" value="STAGE 0 SPORULATION PROTEIN A HOMOLOG"/>
    <property type="match status" value="1"/>
</dbReference>
<dbReference type="GeneID" id="41355404"/>
<dbReference type="Proteomes" id="UP000095621">
    <property type="component" value="Unassembled WGS sequence"/>
</dbReference>
<dbReference type="Pfam" id="PF04397">
    <property type="entry name" value="LytTR"/>
    <property type="match status" value="1"/>
</dbReference>
<feature type="domain" description="Response regulatory" evidence="4">
    <location>
        <begin position="4"/>
        <end position="125"/>
    </location>
</feature>
<dbReference type="SUPFAM" id="SSF52172">
    <property type="entry name" value="CheY-like"/>
    <property type="match status" value="1"/>
</dbReference>
<evidence type="ECO:0000313" key="6">
    <source>
        <dbReference type="EMBL" id="CUQ79225.1"/>
    </source>
</evidence>
<protein>
    <recommendedName>
        <fullName evidence="1">Stage 0 sporulation protein A homolog</fullName>
    </recommendedName>
</protein>
<dbReference type="GO" id="GO:0000156">
    <property type="term" value="F:phosphorelay response regulator activity"/>
    <property type="evidence" value="ECO:0007669"/>
    <property type="project" value="InterPro"/>
</dbReference>